<evidence type="ECO:0000313" key="2">
    <source>
        <dbReference type="EMBL" id="MFF4520295.1"/>
    </source>
</evidence>
<sequence length="686" mass="71694">MTGGGKVPEEPVIPPYPTHEPNVAGPTARSDAPTAAGGRAKADRAHTAVVVHGDVKGIVTTGSHTINVIYDGNALVEITSLRDLTPQQPPPLPAAGRNKLFGRDALVNDVVAQLIGGSSAQLHGKPGVGKKAVAAAVHRELAAQGRRGHVLYPRSGVDEEESLQALYGRLAGAFFGTHFLRAVDETQLRAAVAAADFSGTHVTVVDCALPQSDLTRLLETFPGCTFLFTSPYATLPDTDAAHLVRPLSRTAAIELLSAEVGLPLGPTGLLQLQFDHVWDESGGSPQRICQYAQFIKASEQWERRARGADEPRDDPAPVDPALLSPRRQAEALAVALSEPARRVLIALATFGTALPAAWIAPVTGDPQDGTAASELHDRRLVKHFDGTYWITEDAAAAVHSQEWAPAAATTAAEGLLAALAQQDGPSGPEPDTYLFLAVARALVREEQWALASRFVRVAGPRALTEGRGQLALQLYVLGRMAAARGGLTKDVKFYDMAEKLIHDLLDGDKAGTTAAAAVLLAPALGAAAVESGKALGFFGKIVATVSTKAGASVAAGVVVVAATTAVVVATANDMPAGCEPAYAALEAYDTGGKTRTYDQLAEETRALTSGLRAAATEASEADIRSKLNRHADDLDAKTAADVRDNDERMNVKYPPHPDVIAALAASDGLQNNISTLQAISAVCPSK</sequence>
<dbReference type="InterPro" id="IPR027417">
    <property type="entry name" value="P-loop_NTPase"/>
</dbReference>
<feature type="region of interest" description="Disordered" evidence="1">
    <location>
        <begin position="302"/>
        <end position="321"/>
    </location>
</feature>
<accession>A0ABW6UDM0</accession>
<feature type="region of interest" description="Disordered" evidence="1">
    <location>
        <begin position="1"/>
        <end position="43"/>
    </location>
</feature>
<evidence type="ECO:0008006" key="4">
    <source>
        <dbReference type="Google" id="ProtNLM"/>
    </source>
</evidence>
<keyword evidence="3" id="KW-1185">Reference proteome</keyword>
<dbReference type="SUPFAM" id="SSF52540">
    <property type="entry name" value="P-loop containing nucleoside triphosphate hydrolases"/>
    <property type="match status" value="1"/>
</dbReference>
<reference evidence="2 3" key="1">
    <citation type="submission" date="2024-10" db="EMBL/GenBank/DDBJ databases">
        <title>The Natural Products Discovery Center: Release of the First 8490 Sequenced Strains for Exploring Actinobacteria Biosynthetic Diversity.</title>
        <authorList>
            <person name="Kalkreuter E."/>
            <person name="Kautsar S.A."/>
            <person name="Yang D."/>
            <person name="Bader C.D."/>
            <person name="Teijaro C.N."/>
            <person name="Fluegel L."/>
            <person name="Davis C.M."/>
            <person name="Simpson J.R."/>
            <person name="Lauterbach L."/>
            <person name="Steele A.D."/>
            <person name="Gui C."/>
            <person name="Meng S."/>
            <person name="Li G."/>
            <person name="Viehrig K."/>
            <person name="Ye F."/>
            <person name="Su P."/>
            <person name="Kiefer A.F."/>
            <person name="Nichols A."/>
            <person name="Cepeda A.J."/>
            <person name="Yan W."/>
            <person name="Fan B."/>
            <person name="Jiang Y."/>
            <person name="Adhikari A."/>
            <person name="Zheng C.-J."/>
            <person name="Schuster L."/>
            <person name="Cowan T.M."/>
            <person name="Smanski M.J."/>
            <person name="Chevrette M.G."/>
            <person name="De Carvalho L.P.S."/>
            <person name="Shen B."/>
        </authorList>
    </citation>
    <scope>NUCLEOTIDE SEQUENCE [LARGE SCALE GENOMIC DNA]</scope>
    <source>
        <strain evidence="2 3">NPDC001390</strain>
    </source>
</reference>
<organism evidence="2 3">
    <name type="scientific">Streptomyces bluensis</name>
    <dbReference type="NCBI Taxonomy" id="33897"/>
    <lineage>
        <taxon>Bacteria</taxon>
        <taxon>Bacillati</taxon>
        <taxon>Actinomycetota</taxon>
        <taxon>Actinomycetes</taxon>
        <taxon>Kitasatosporales</taxon>
        <taxon>Streptomycetaceae</taxon>
        <taxon>Streptomyces</taxon>
    </lineage>
</organism>
<gene>
    <name evidence="2" type="ORF">ACFY1D_02290</name>
</gene>
<protein>
    <recommendedName>
        <fullName evidence="4">ATP-binding protein</fullName>
    </recommendedName>
</protein>
<dbReference type="EMBL" id="JBIAWJ010000001">
    <property type="protein sequence ID" value="MFF4520295.1"/>
    <property type="molecule type" value="Genomic_DNA"/>
</dbReference>
<evidence type="ECO:0000256" key="1">
    <source>
        <dbReference type="SAM" id="MobiDB-lite"/>
    </source>
</evidence>
<dbReference type="RefSeq" id="WP_387882869.1">
    <property type="nucleotide sequence ID" value="NZ_JBIAWJ010000001.1"/>
</dbReference>
<feature type="compositionally biased region" description="Basic and acidic residues" evidence="1">
    <location>
        <begin position="302"/>
        <end position="315"/>
    </location>
</feature>
<evidence type="ECO:0000313" key="3">
    <source>
        <dbReference type="Proteomes" id="UP001602058"/>
    </source>
</evidence>
<name>A0ABW6UDM0_9ACTN</name>
<proteinExistence type="predicted"/>
<dbReference type="Proteomes" id="UP001602058">
    <property type="component" value="Unassembled WGS sequence"/>
</dbReference>
<comment type="caution">
    <text evidence="2">The sequence shown here is derived from an EMBL/GenBank/DDBJ whole genome shotgun (WGS) entry which is preliminary data.</text>
</comment>